<organism evidence="1 2">
    <name type="scientific">Actinoplanes italicus</name>
    <dbReference type="NCBI Taxonomy" id="113567"/>
    <lineage>
        <taxon>Bacteria</taxon>
        <taxon>Bacillati</taxon>
        <taxon>Actinomycetota</taxon>
        <taxon>Actinomycetes</taxon>
        <taxon>Micromonosporales</taxon>
        <taxon>Micromonosporaceae</taxon>
        <taxon>Actinoplanes</taxon>
    </lineage>
</organism>
<sequence length="30" mass="3375">MTFLNWLWRRDVEFFLAAAAVVLLATCGGC</sequence>
<keyword evidence="2" id="KW-1185">Reference proteome</keyword>
<proteinExistence type="predicted"/>
<dbReference type="AlphaFoldDB" id="A0A2T0JIB8"/>
<evidence type="ECO:0000313" key="1">
    <source>
        <dbReference type="EMBL" id="PRX07387.1"/>
    </source>
</evidence>
<dbReference type="Proteomes" id="UP000239415">
    <property type="component" value="Unassembled WGS sequence"/>
</dbReference>
<evidence type="ECO:0000313" key="2">
    <source>
        <dbReference type="Proteomes" id="UP000239415"/>
    </source>
</evidence>
<gene>
    <name evidence="1" type="ORF">CLV67_14262</name>
</gene>
<reference evidence="1 2" key="1">
    <citation type="submission" date="2018-03" db="EMBL/GenBank/DDBJ databases">
        <title>Genomic Encyclopedia of Archaeal and Bacterial Type Strains, Phase II (KMG-II): from individual species to whole genera.</title>
        <authorList>
            <person name="Goeker M."/>
        </authorList>
    </citation>
    <scope>NUCLEOTIDE SEQUENCE [LARGE SCALE GENOMIC DNA]</scope>
    <source>
        <strain evidence="1 2">DSM 43146</strain>
    </source>
</reference>
<protein>
    <submittedName>
        <fullName evidence="1">Uncharacterized protein</fullName>
    </submittedName>
</protein>
<name>A0A2T0JIB8_9ACTN</name>
<accession>A0A2T0JIB8</accession>
<dbReference type="EMBL" id="PVMZ01000042">
    <property type="protein sequence ID" value="PRX07387.1"/>
    <property type="molecule type" value="Genomic_DNA"/>
</dbReference>
<comment type="caution">
    <text evidence="1">The sequence shown here is derived from an EMBL/GenBank/DDBJ whole genome shotgun (WGS) entry which is preliminary data.</text>
</comment>